<organism evidence="3 4">
    <name type="scientific">Gloeophyllum trabeum (strain ATCC 11539 / FP-39264 / Madison 617)</name>
    <name type="common">Brown rot fungus</name>
    <dbReference type="NCBI Taxonomy" id="670483"/>
    <lineage>
        <taxon>Eukaryota</taxon>
        <taxon>Fungi</taxon>
        <taxon>Dikarya</taxon>
        <taxon>Basidiomycota</taxon>
        <taxon>Agaricomycotina</taxon>
        <taxon>Agaricomycetes</taxon>
        <taxon>Gloeophyllales</taxon>
        <taxon>Gloeophyllaceae</taxon>
        <taxon>Gloeophyllum</taxon>
    </lineage>
</organism>
<dbReference type="SUPFAM" id="SSF53474">
    <property type="entry name" value="alpha/beta-Hydrolases"/>
    <property type="match status" value="1"/>
</dbReference>
<dbReference type="PANTHER" id="PTHR48070">
    <property type="entry name" value="ESTERASE OVCA2"/>
    <property type="match status" value="1"/>
</dbReference>
<dbReference type="Gene3D" id="3.40.50.1820">
    <property type="entry name" value="alpha/beta hydrolase"/>
    <property type="match status" value="1"/>
</dbReference>
<protein>
    <recommendedName>
        <fullName evidence="2">Serine hydrolase domain-containing protein</fullName>
    </recommendedName>
</protein>
<evidence type="ECO:0000313" key="3">
    <source>
        <dbReference type="EMBL" id="EPQ53746.1"/>
    </source>
</evidence>
<keyword evidence="4" id="KW-1185">Reference proteome</keyword>
<dbReference type="AlphaFoldDB" id="S7Q1B6"/>
<dbReference type="OMA" id="FEHPGGH"/>
<proteinExistence type="predicted"/>
<feature type="domain" description="Serine hydrolase" evidence="2">
    <location>
        <begin position="20"/>
        <end position="232"/>
    </location>
</feature>
<dbReference type="InterPro" id="IPR029058">
    <property type="entry name" value="AB_hydrolase_fold"/>
</dbReference>
<dbReference type="eggNOG" id="KOG2551">
    <property type="taxonomic scope" value="Eukaryota"/>
</dbReference>
<name>S7Q1B6_GLOTA</name>
<dbReference type="GO" id="GO:0005634">
    <property type="term" value="C:nucleus"/>
    <property type="evidence" value="ECO:0007669"/>
    <property type="project" value="TreeGrafter"/>
</dbReference>
<sequence length="259" mass="28580">MLSHLHRRKVIDPSVELDMMSSTRKILVFHGYLQNAELTKEWFAPIQEAIRPDNIELVFVDGTQTLGEADIPKGLEPPPELPLALPPHVPKAWWKHDQNAARSGTYGLEDSLLKLRDILKNDRFEGVVGFSQGSAFAVLLAALLERPETFPPFVAEGQTPHPPFAFCVAFSGSVPDSPLANAILSSTYHTPTLHIQGTTDNITPEEANQPLREISANKKALHHPGGHILPVAPAWLELYRQYFLDPTADLKVPEGAEAV</sequence>
<keyword evidence="1" id="KW-0378">Hydrolase</keyword>
<dbReference type="HOGENOM" id="CLU_051938_2_1_1"/>
<dbReference type="KEGG" id="gtr:GLOTRDRAFT_111770"/>
<dbReference type="PANTHER" id="PTHR48070:SF6">
    <property type="entry name" value="ESTERASE OVCA2"/>
    <property type="match status" value="1"/>
</dbReference>
<dbReference type="Proteomes" id="UP000030669">
    <property type="component" value="Unassembled WGS sequence"/>
</dbReference>
<dbReference type="GeneID" id="19299442"/>
<evidence type="ECO:0000313" key="4">
    <source>
        <dbReference type="Proteomes" id="UP000030669"/>
    </source>
</evidence>
<dbReference type="OrthoDB" id="2094269at2759"/>
<dbReference type="Pfam" id="PF03959">
    <property type="entry name" value="FSH1"/>
    <property type="match status" value="1"/>
</dbReference>
<evidence type="ECO:0000259" key="2">
    <source>
        <dbReference type="Pfam" id="PF03959"/>
    </source>
</evidence>
<gene>
    <name evidence="3" type="ORF">GLOTRDRAFT_111770</name>
</gene>
<dbReference type="InterPro" id="IPR005645">
    <property type="entry name" value="FSH-like_dom"/>
</dbReference>
<dbReference type="GO" id="GO:0016787">
    <property type="term" value="F:hydrolase activity"/>
    <property type="evidence" value="ECO:0007669"/>
    <property type="project" value="UniProtKB-KW"/>
</dbReference>
<dbReference type="EMBL" id="KB469305">
    <property type="protein sequence ID" value="EPQ53746.1"/>
    <property type="molecule type" value="Genomic_DNA"/>
</dbReference>
<dbReference type="RefSeq" id="XP_007868035.1">
    <property type="nucleotide sequence ID" value="XM_007869844.1"/>
</dbReference>
<reference evidence="3 4" key="1">
    <citation type="journal article" date="2012" name="Science">
        <title>The Paleozoic origin of enzymatic lignin decomposition reconstructed from 31 fungal genomes.</title>
        <authorList>
            <person name="Floudas D."/>
            <person name="Binder M."/>
            <person name="Riley R."/>
            <person name="Barry K."/>
            <person name="Blanchette R.A."/>
            <person name="Henrissat B."/>
            <person name="Martinez A.T."/>
            <person name="Otillar R."/>
            <person name="Spatafora J.W."/>
            <person name="Yadav J.S."/>
            <person name="Aerts A."/>
            <person name="Benoit I."/>
            <person name="Boyd A."/>
            <person name="Carlson A."/>
            <person name="Copeland A."/>
            <person name="Coutinho P.M."/>
            <person name="de Vries R.P."/>
            <person name="Ferreira P."/>
            <person name="Findley K."/>
            <person name="Foster B."/>
            <person name="Gaskell J."/>
            <person name="Glotzer D."/>
            <person name="Gorecki P."/>
            <person name="Heitman J."/>
            <person name="Hesse C."/>
            <person name="Hori C."/>
            <person name="Igarashi K."/>
            <person name="Jurgens J.A."/>
            <person name="Kallen N."/>
            <person name="Kersten P."/>
            <person name="Kohler A."/>
            <person name="Kuees U."/>
            <person name="Kumar T.K.A."/>
            <person name="Kuo A."/>
            <person name="LaButti K."/>
            <person name="Larrondo L.F."/>
            <person name="Lindquist E."/>
            <person name="Ling A."/>
            <person name="Lombard V."/>
            <person name="Lucas S."/>
            <person name="Lundell T."/>
            <person name="Martin R."/>
            <person name="McLaughlin D.J."/>
            <person name="Morgenstern I."/>
            <person name="Morin E."/>
            <person name="Murat C."/>
            <person name="Nagy L.G."/>
            <person name="Nolan M."/>
            <person name="Ohm R.A."/>
            <person name="Patyshakuliyeva A."/>
            <person name="Rokas A."/>
            <person name="Ruiz-Duenas F.J."/>
            <person name="Sabat G."/>
            <person name="Salamov A."/>
            <person name="Samejima M."/>
            <person name="Schmutz J."/>
            <person name="Slot J.C."/>
            <person name="St John F."/>
            <person name="Stenlid J."/>
            <person name="Sun H."/>
            <person name="Sun S."/>
            <person name="Syed K."/>
            <person name="Tsang A."/>
            <person name="Wiebenga A."/>
            <person name="Young D."/>
            <person name="Pisabarro A."/>
            <person name="Eastwood D.C."/>
            <person name="Martin F."/>
            <person name="Cullen D."/>
            <person name="Grigoriev I.V."/>
            <person name="Hibbett D.S."/>
        </authorList>
    </citation>
    <scope>NUCLEOTIDE SEQUENCE [LARGE SCALE GENOMIC DNA]</scope>
    <source>
        <strain evidence="3 4">ATCC 11539</strain>
    </source>
</reference>
<dbReference type="InterPro" id="IPR050593">
    <property type="entry name" value="LovG"/>
</dbReference>
<evidence type="ECO:0000256" key="1">
    <source>
        <dbReference type="ARBA" id="ARBA00022801"/>
    </source>
</evidence>
<dbReference type="GO" id="GO:0005737">
    <property type="term" value="C:cytoplasm"/>
    <property type="evidence" value="ECO:0007669"/>
    <property type="project" value="TreeGrafter"/>
</dbReference>
<accession>S7Q1B6</accession>